<evidence type="ECO:0000313" key="21">
    <source>
        <dbReference type="Proteomes" id="UP000225379"/>
    </source>
</evidence>
<dbReference type="OrthoDB" id="230260at2"/>
<keyword evidence="13 16" id="KW-0472">Membrane</keyword>
<feature type="transmembrane region" description="Helical" evidence="16">
    <location>
        <begin position="468"/>
        <end position="489"/>
    </location>
</feature>
<evidence type="ECO:0000256" key="14">
    <source>
        <dbReference type="ARBA" id="ARBA00023137"/>
    </source>
</evidence>
<keyword evidence="12 16" id="KW-1133">Transmembrane helix</keyword>
<evidence type="ECO:0000256" key="11">
    <source>
        <dbReference type="ARBA" id="ARBA00022840"/>
    </source>
</evidence>
<evidence type="ECO:0000256" key="3">
    <source>
        <dbReference type="ARBA" id="ARBA00008883"/>
    </source>
</evidence>
<feature type="domain" description="Polysaccharide chain length determinant N-terminal" evidence="17">
    <location>
        <begin position="30"/>
        <end position="120"/>
    </location>
</feature>
<dbReference type="AlphaFoldDB" id="A0A2B8BCF2"/>
<evidence type="ECO:0000256" key="6">
    <source>
        <dbReference type="ARBA" id="ARBA00022519"/>
    </source>
</evidence>
<dbReference type="Gene3D" id="3.40.50.300">
    <property type="entry name" value="P-loop containing nucleotide triphosphate hydrolases"/>
    <property type="match status" value="1"/>
</dbReference>
<keyword evidence="7" id="KW-0808">Transferase</keyword>
<comment type="similarity">
    <text evidence="3">Belongs to the etk/wzc family.</text>
</comment>
<keyword evidence="5" id="KW-1003">Cell membrane</keyword>
<evidence type="ECO:0000256" key="8">
    <source>
        <dbReference type="ARBA" id="ARBA00022692"/>
    </source>
</evidence>
<comment type="catalytic activity">
    <reaction evidence="15">
        <text>L-tyrosyl-[protein] + ATP = O-phospho-L-tyrosyl-[protein] + ADP + H(+)</text>
        <dbReference type="Rhea" id="RHEA:10596"/>
        <dbReference type="Rhea" id="RHEA-COMP:10136"/>
        <dbReference type="Rhea" id="RHEA-COMP:20101"/>
        <dbReference type="ChEBI" id="CHEBI:15378"/>
        <dbReference type="ChEBI" id="CHEBI:30616"/>
        <dbReference type="ChEBI" id="CHEBI:46858"/>
        <dbReference type="ChEBI" id="CHEBI:61978"/>
        <dbReference type="ChEBI" id="CHEBI:456216"/>
        <dbReference type="EC" id="2.7.10.2"/>
    </reaction>
</comment>
<dbReference type="GO" id="GO:0004713">
    <property type="term" value="F:protein tyrosine kinase activity"/>
    <property type="evidence" value="ECO:0007669"/>
    <property type="project" value="TreeGrafter"/>
</dbReference>
<dbReference type="InterPro" id="IPR025669">
    <property type="entry name" value="AAA_dom"/>
</dbReference>
<accession>A0A2B8BCF2</accession>
<organism evidence="20 21">
    <name type="scientific">Azospirillum palustre</name>
    <dbReference type="NCBI Taxonomy" id="2044885"/>
    <lineage>
        <taxon>Bacteria</taxon>
        <taxon>Pseudomonadati</taxon>
        <taxon>Pseudomonadota</taxon>
        <taxon>Alphaproteobacteria</taxon>
        <taxon>Rhodospirillales</taxon>
        <taxon>Azospirillaceae</taxon>
        <taxon>Azospirillum</taxon>
    </lineage>
</organism>
<gene>
    <name evidence="20" type="ORF">CRT60_18010</name>
</gene>
<dbReference type="RefSeq" id="WP_098737951.1">
    <property type="nucleotide sequence ID" value="NZ_PDKW01000042.1"/>
</dbReference>
<evidence type="ECO:0000259" key="19">
    <source>
        <dbReference type="Pfam" id="PF13807"/>
    </source>
</evidence>
<sequence length="755" mass="83623">MTSADHYAPRHHAPRHHDAPARHALGLVGELDFKQTLITLWRRRYYILLLTAIAAGGAWLLVSRIQPVYTATAEVMIDSRRTRIVDIKEILSQLSPQLVTVSSEVEVLQSRTLATRVADALNLYDDPEFNTALRPEQPSLFDFSSLRSVVTQVRDMLSLESPAPMDPTPAEAEASKRAEVIDRLRSGLGVAAVPQSMVIRISYRSPNPAAASRIANAFAEHYITEQLEAKFQAVRYATNWLNERLEGLRRDLAASEQAISAYRATHNLLESHGASTTQQKLTEQNSRLVETQSKRAEVAARIARLEAVGRAGRGMAASDELLDSSFLSRLKEQEATLSGQASDLASRYGERHPQIAKIRAELGEIRGKISAEIARLTQGLRGELAVLQDREQSMSREIREMESRSFSQNNAEIGLRELEREAQANRILYETFLNRFKETDQQETIQQPDARIISFSERPRSPTSPKKFMLILAATLGGMMSALALVLLVEKFDNTIRTKDQLEQLTGLPALGLVPQISGPAGSVAAYLVERPASSYAEAFRIACFAIRHPPDRPEPKTLVITSTVPDEGKSLTSLSIGRTAAMLGLRVLLVDADMRRASIGAKVGKASDLSLAEVLTEGLDFRSAVIRDPLTGLDILTARADGRRPVDMLAMADKVQQTMQAMRDAYDLVIFDCPPVLSVADVQILARHADATLFCLRWNATPRESVLAAVRMLTDAKANVAGVLLTRVNVRKHASYGYRDMGYYYGKHRNYYTN</sequence>
<proteinExistence type="inferred from homology"/>
<dbReference type="Proteomes" id="UP000225379">
    <property type="component" value="Unassembled WGS sequence"/>
</dbReference>
<evidence type="ECO:0000256" key="7">
    <source>
        <dbReference type="ARBA" id="ARBA00022679"/>
    </source>
</evidence>
<comment type="caution">
    <text evidence="20">The sequence shown here is derived from an EMBL/GenBank/DDBJ whole genome shotgun (WGS) entry which is preliminary data.</text>
</comment>
<dbReference type="InterPro" id="IPR005702">
    <property type="entry name" value="Wzc-like_C"/>
</dbReference>
<dbReference type="Pfam" id="PF13807">
    <property type="entry name" value="GNVR"/>
    <property type="match status" value="1"/>
</dbReference>
<keyword evidence="8 16" id="KW-0812">Transmembrane</keyword>
<evidence type="ECO:0000256" key="2">
    <source>
        <dbReference type="ARBA" id="ARBA00007316"/>
    </source>
</evidence>
<keyword evidence="14" id="KW-0829">Tyrosine-protein kinase</keyword>
<evidence type="ECO:0000256" key="10">
    <source>
        <dbReference type="ARBA" id="ARBA00022777"/>
    </source>
</evidence>
<dbReference type="PANTHER" id="PTHR32309">
    <property type="entry name" value="TYROSINE-PROTEIN KINASE"/>
    <property type="match status" value="1"/>
</dbReference>
<dbReference type="SUPFAM" id="SSF52540">
    <property type="entry name" value="P-loop containing nucleoside triphosphate hydrolases"/>
    <property type="match status" value="1"/>
</dbReference>
<dbReference type="PANTHER" id="PTHR32309:SF13">
    <property type="entry name" value="FERRIC ENTEROBACTIN TRANSPORT PROTEIN FEPE"/>
    <property type="match status" value="1"/>
</dbReference>
<dbReference type="EMBL" id="PDKW01000042">
    <property type="protein sequence ID" value="PGH55233.1"/>
    <property type="molecule type" value="Genomic_DNA"/>
</dbReference>
<evidence type="ECO:0000256" key="1">
    <source>
        <dbReference type="ARBA" id="ARBA00004429"/>
    </source>
</evidence>
<evidence type="ECO:0000259" key="17">
    <source>
        <dbReference type="Pfam" id="PF02706"/>
    </source>
</evidence>
<dbReference type="Pfam" id="PF13614">
    <property type="entry name" value="AAA_31"/>
    <property type="match status" value="1"/>
</dbReference>
<evidence type="ECO:0000256" key="9">
    <source>
        <dbReference type="ARBA" id="ARBA00022741"/>
    </source>
</evidence>
<keyword evidence="10" id="KW-0418">Kinase</keyword>
<dbReference type="InterPro" id="IPR032807">
    <property type="entry name" value="GNVR"/>
</dbReference>
<dbReference type="GO" id="GO:0005886">
    <property type="term" value="C:plasma membrane"/>
    <property type="evidence" value="ECO:0007669"/>
    <property type="project" value="UniProtKB-SubCell"/>
</dbReference>
<keyword evidence="21" id="KW-1185">Reference proteome</keyword>
<dbReference type="InterPro" id="IPR050445">
    <property type="entry name" value="Bact_polysacc_biosynth/exp"/>
</dbReference>
<keyword evidence="11" id="KW-0067">ATP-binding</keyword>
<comment type="subcellular location">
    <subcellularLocation>
        <location evidence="1">Cell inner membrane</location>
        <topology evidence="1">Multi-pass membrane protein</topology>
    </subcellularLocation>
</comment>
<evidence type="ECO:0000256" key="12">
    <source>
        <dbReference type="ARBA" id="ARBA00022989"/>
    </source>
</evidence>
<dbReference type="EC" id="2.7.10.2" evidence="4"/>
<evidence type="ECO:0000256" key="15">
    <source>
        <dbReference type="ARBA" id="ARBA00051245"/>
    </source>
</evidence>
<evidence type="ECO:0000256" key="16">
    <source>
        <dbReference type="SAM" id="Phobius"/>
    </source>
</evidence>
<name>A0A2B8BCF2_9PROT</name>
<dbReference type="CDD" id="cd05387">
    <property type="entry name" value="BY-kinase"/>
    <property type="match status" value="1"/>
</dbReference>
<evidence type="ECO:0000259" key="18">
    <source>
        <dbReference type="Pfam" id="PF13614"/>
    </source>
</evidence>
<dbReference type="Pfam" id="PF02706">
    <property type="entry name" value="Wzz"/>
    <property type="match status" value="1"/>
</dbReference>
<feature type="transmembrane region" description="Helical" evidence="16">
    <location>
        <begin position="45"/>
        <end position="62"/>
    </location>
</feature>
<dbReference type="InterPro" id="IPR027417">
    <property type="entry name" value="P-loop_NTPase"/>
</dbReference>
<keyword evidence="9" id="KW-0547">Nucleotide-binding</keyword>
<feature type="domain" description="AAA" evidence="18">
    <location>
        <begin position="569"/>
        <end position="694"/>
    </location>
</feature>
<reference evidence="21" key="1">
    <citation type="submission" date="2017-10" db="EMBL/GenBank/DDBJ databases">
        <authorList>
            <person name="Kravchenko I.K."/>
            <person name="Grouzdev D.S."/>
        </authorList>
    </citation>
    <scope>NUCLEOTIDE SEQUENCE [LARGE SCALE GENOMIC DNA]</scope>
    <source>
        <strain evidence="21">B2</strain>
    </source>
</reference>
<evidence type="ECO:0000313" key="20">
    <source>
        <dbReference type="EMBL" id="PGH55233.1"/>
    </source>
</evidence>
<evidence type="ECO:0000256" key="5">
    <source>
        <dbReference type="ARBA" id="ARBA00022475"/>
    </source>
</evidence>
<evidence type="ECO:0000256" key="13">
    <source>
        <dbReference type="ARBA" id="ARBA00023136"/>
    </source>
</evidence>
<evidence type="ECO:0000256" key="4">
    <source>
        <dbReference type="ARBA" id="ARBA00011903"/>
    </source>
</evidence>
<comment type="similarity">
    <text evidence="2">Belongs to the CpsD/CapB family.</text>
</comment>
<feature type="domain" description="Tyrosine-protein kinase G-rich" evidence="19">
    <location>
        <begin position="417"/>
        <end position="488"/>
    </location>
</feature>
<dbReference type="InterPro" id="IPR003856">
    <property type="entry name" value="LPS_length_determ_N"/>
</dbReference>
<keyword evidence="6" id="KW-0997">Cell inner membrane</keyword>
<protein>
    <recommendedName>
        <fullName evidence="4">non-specific protein-tyrosine kinase</fullName>
        <ecNumber evidence="4">2.7.10.2</ecNumber>
    </recommendedName>
</protein>